<keyword evidence="2" id="KW-0812">Transmembrane</keyword>
<sequence length="109" mass="12650">MLDKFRSIKPTHLWHLTSLKAFRAAIKDRYEVRKNMDTWFYKPGQSLAFAGFIWLSTLAFFYSIAAIKPGETFKHYLPYDCQSPSGPNMDDCKKQPKTPPCPPTKKKEC</sequence>
<keyword evidence="3" id="KW-1185">Reference proteome</keyword>
<evidence type="ECO:0000256" key="1">
    <source>
        <dbReference type="SAM" id="MobiDB-lite"/>
    </source>
</evidence>
<evidence type="ECO:0000313" key="4">
    <source>
        <dbReference type="RefSeq" id="XP_023949817.2"/>
    </source>
</evidence>
<feature type="transmembrane region" description="Helical" evidence="2">
    <location>
        <begin position="47"/>
        <end position="67"/>
    </location>
</feature>
<dbReference type="Proteomes" id="UP001652582">
    <property type="component" value="Chromosome 22"/>
</dbReference>
<dbReference type="OrthoDB" id="6856891at2759"/>
<accession>A0A6J1NX31</accession>
<dbReference type="GeneID" id="112054315"/>
<protein>
    <submittedName>
        <fullName evidence="4">Uncharacterized protein LOC112054315</fullName>
    </submittedName>
</protein>
<gene>
    <name evidence="4" type="primary">LOC112054315</name>
</gene>
<feature type="region of interest" description="Disordered" evidence="1">
    <location>
        <begin position="85"/>
        <end position="109"/>
    </location>
</feature>
<reference evidence="4" key="1">
    <citation type="submission" date="2025-08" db="UniProtKB">
        <authorList>
            <consortium name="RefSeq"/>
        </authorList>
    </citation>
    <scope>IDENTIFICATION</scope>
</reference>
<evidence type="ECO:0000313" key="3">
    <source>
        <dbReference type="Proteomes" id="UP001652582"/>
    </source>
</evidence>
<proteinExistence type="predicted"/>
<keyword evidence="2" id="KW-0472">Membrane</keyword>
<keyword evidence="2" id="KW-1133">Transmembrane helix</keyword>
<dbReference type="RefSeq" id="XP_023949817.2">
    <property type="nucleotide sequence ID" value="XM_024094049.2"/>
</dbReference>
<evidence type="ECO:0000256" key="2">
    <source>
        <dbReference type="SAM" id="Phobius"/>
    </source>
</evidence>
<dbReference type="AlphaFoldDB" id="A0A6J1NX31"/>
<organism evidence="3 4">
    <name type="scientific">Bicyclus anynana</name>
    <name type="common">Squinting bush brown butterfly</name>
    <dbReference type="NCBI Taxonomy" id="110368"/>
    <lineage>
        <taxon>Eukaryota</taxon>
        <taxon>Metazoa</taxon>
        <taxon>Ecdysozoa</taxon>
        <taxon>Arthropoda</taxon>
        <taxon>Hexapoda</taxon>
        <taxon>Insecta</taxon>
        <taxon>Pterygota</taxon>
        <taxon>Neoptera</taxon>
        <taxon>Endopterygota</taxon>
        <taxon>Lepidoptera</taxon>
        <taxon>Glossata</taxon>
        <taxon>Ditrysia</taxon>
        <taxon>Papilionoidea</taxon>
        <taxon>Nymphalidae</taxon>
        <taxon>Satyrinae</taxon>
        <taxon>Satyrini</taxon>
        <taxon>Mycalesina</taxon>
        <taxon>Bicyclus</taxon>
    </lineage>
</organism>
<dbReference type="KEGG" id="bany:112054315"/>
<name>A0A6J1NX31_BICAN</name>